<dbReference type="Pfam" id="PF07714">
    <property type="entry name" value="PK_Tyr_Ser-Thr"/>
    <property type="match status" value="1"/>
</dbReference>
<evidence type="ECO:0000313" key="2">
    <source>
        <dbReference type="EMBL" id="NDJ94955.1"/>
    </source>
</evidence>
<dbReference type="InterPro" id="IPR050167">
    <property type="entry name" value="Ser_Thr_protein_kinase"/>
</dbReference>
<dbReference type="GO" id="GO:0005524">
    <property type="term" value="F:ATP binding"/>
    <property type="evidence" value="ECO:0007669"/>
    <property type="project" value="InterPro"/>
</dbReference>
<keyword evidence="2" id="KW-0418">Kinase</keyword>
<dbReference type="PROSITE" id="PS50011">
    <property type="entry name" value="PROTEIN_KINASE_DOM"/>
    <property type="match status" value="1"/>
</dbReference>
<dbReference type="InterPro" id="IPR000719">
    <property type="entry name" value="Prot_kinase_dom"/>
</dbReference>
<dbReference type="SUPFAM" id="SSF56112">
    <property type="entry name" value="Protein kinase-like (PK-like)"/>
    <property type="match status" value="1"/>
</dbReference>
<feature type="domain" description="Protein kinase" evidence="1">
    <location>
        <begin position="1"/>
        <end position="93"/>
    </location>
</feature>
<dbReference type="GO" id="GO:0004672">
    <property type="term" value="F:protein kinase activity"/>
    <property type="evidence" value="ECO:0007669"/>
    <property type="project" value="InterPro"/>
</dbReference>
<proteinExistence type="predicted"/>
<dbReference type="Gene3D" id="1.10.510.10">
    <property type="entry name" value="Transferase(Phosphotransferase) domain 1"/>
    <property type="match status" value="1"/>
</dbReference>
<keyword evidence="2" id="KW-0808">Transferase</keyword>
<name>A0A6G3MLP6_HENSL</name>
<dbReference type="EMBL" id="GHBP01013414">
    <property type="protein sequence ID" value="NDJ94955.1"/>
    <property type="molecule type" value="Transcribed_RNA"/>
</dbReference>
<protein>
    <submittedName>
        <fullName evidence="2">Raf homolog serine/threonine-protein kinase phl (Trinotate prediction)</fullName>
    </submittedName>
</protein>
<dbReference type="PANTHER" id="PTHR23257">
    <property type="entry name" value="SERINE-THREONINE PROTEIN KINASE"/>
    <property type="match status" value="1"/>
</dbReference>
<dbReference type="GO" id="GO:0007265">
    <property type="term" value="P:Ras protein signal transduction"/>
    <property type="evidence" value="ECO:0007669"/>
    <property type="project" value="TreeGrafter"/>
</dbReference>
<organism evidence="2">
    <name type="scientific">Henneguya salminicola</name>
    <name type="common">Myxosporean</name>
    <dbReference type="NCBI Taxonomy" id="69463"/>
    <lineage>
        <taxon>Eukaryota</taxon>
        <taxon>Metazoa</taxon>
        <taxon>Cnidaria</taxon>
        <taxon>Myxozoa</taxon>
        <taxon>Myxosporea</taxon>
        <taxon>Bivalvulida</taxon>
        <taxon>Platysporina</taxon>
        <taxon>Myxobolidae</taxon>
        <taxon>Henneguya</taxon>
    </lineage>
</organism>
<accession>A0A6G3MLP6</accession>
<evidence type="ECO:0000259" key="1">
    <source>
        <dbReference type="PROSITE" id="PS50011"/>
    </source>
</evidence>
<reference evidence="2" key="1">
    <citation type="submission" date="2018-11" db="EMBL/GenBank/DDBJ databases">
        <title>Henneguya salminicola genome and transcriptome.</title>
        <authorList>
            <person name="Yahalomi D."/>
            <person name="Atkinson S.D."/>
            <person name="Neuhof M."/>
            <person name="Chang E.S."/>
            <person name="Philippe H."/>
            <person name="Cartwright P."/>
            <person name="Bartholomew J.L."/>
            <person name="Huchon D."/>
        </authorList>
    </citation>
    <scope>NUCLEOTIDE SEQUENCE</scope>
    <source>
        <strain evidence="2">Hz1</strain>
        <tissue evidence="2">Whole</tissue>
    </source>
</reference>
<dbReference type="AlphaFoldDB" id="A0A6G3MLP6"/>
<sequence length="158" mass="18135">MKEKNPYSFKSDVYSYGIVLYEMISYSLPYPHISNIDTILYMVGKGTLKPDMSIILDTANLKLVKLCEKCIEYNPDLRPTFHEIVSIVSQAFYIVPIIARTTSCLHLKAESDLNVSQTSINMIKNSYLIPSYVNNLREAHSDHNINRKSQEDLNKKII</sequence>
<dbReference type="GO" id="GO:0005737">
    <property type="term" value="C:cytoplasm"/>
    <property type="evidence" value="ECO:0007669"/>
    <property type="project" value="TreeGrafter"/>
</dbReference>
<dbReference type="InterPro" id="IPR001245">
    <property type="entry name" value="Ser-Thr/Tyr_kinase_cat_dom"/>
</dbReference>
<dbReference type="InterPro" id="IPR011009">
    <property type="entry name" value="Kinase-like_dom_sf"/>
</dbReference>
<dbReference type="PANTHER" id="PTHR23257:SF954">
    <property type="entry name" value="PROTEIN KINASE DOMAIN-CONTAINING PROTEIN"/>
    <property type="match status" value="1"/>
</dbReference>